<sequence>MLETSSLLEPEFLSFSFVLSVLSLSMKRSDTRRTNPLQTLLRRGAIDDIFGMSNPRGNYSTCRLTVICLDPDLVYRVV</sequence>
<keyword evidence="2" id="KW-1185">Reference proteome</keyword>
<dbReference type="AlphaFoldDB" id="A0A0H2SH98"/>
<dbReference type="Proteomes" id="UP000053477">
    <property type="component" value="Unassembled WGS sequence"/>
</dbReference>
<evidence type="ECO:0000313" key="1">
    <source>
        <dbReference type="EMBL" id="KLO16426.1"/>
    </source>
</evidence>
<gene>
    <name evidence="1" type="ORF">SCHPADRAFT_213478</name>
</gene>
<evidence type="ECO:0000313" key="2">
    <source>
        <dbReference type="Proteomes" id="UP000053477"/>
    </source>
</evidence>
<dbReference type="EMBL" id="KQ085916">
    <property type="protein sequence ID" value="KLO16426.1"/>
    <property type="molecule type" value="Genomic_DNA"/>
</dbReference>
<reference evidence="1 2" key="1">
    <citation type="submission" date="2015-04" db="EMBL/GenBank/DDBJ databases">
        <title>Complete genome sequence of Schizopora paradoxa KUC8140, a cosmopolitan wood degrader in East Asia.</title>
        <authorList>
            <consortium name="DOE Joint Genome Institute"/>
            <person name="Min B."/>
            <person name="Park H."/>
            <person name="Jang Y."/>
            <person name="Kim J.-J."/>
            <person name="Kim K.H."/>
            <person name="Pangilinan J."/>
            <person name="Lipzen A."/>
            <person name="Riley R."/>
            <person name="Grigoriev I.V."/>
            <person name="Spatafora J.W."/>
            <person name="Choi I.-G."/>
        </authorList>
    </citation>
    <scope>NUCLEOTIDE SEQUENCE [LARGE SCALE GENOMIC DNA]</scope>
    <source>
        <strain evidence="1 2">KUC8140</strain>
    </source>
</reference>
<name>A0A0H2SH98_9AGAM</name>
<organism evidence="1 2">
    <name type="scientific">Schizopora paradoxa</name>
    <dbReference type="NCBI Taxonomy" id="27342"/>
    <lineage>
        <taxon>Eukaryota</taxon>
        <taxon>Fungi</taxon>
        <taxon>Dikarya</taxon>
        <taxon>Basidiomycota</taxon>
        <taxon>Agaricomycotina</taxon>
        <taxon>Agaricomycetes</taxon>
        <taxon>Hymenochaetales</taxon>
        <taxon>Schizoporaceae</taxon>
        <taxon>Schizopora</taxon>
    </lineage>
</organism>
<accession>A0A0H2SH98</accession>
<dbReference type="InParanoid" id="A0A0H2SH98"/>
<proteinExistence type="predicted"/>
<protein>
    <submittedName>
        <fullName evidence="1">Uncharacterized protein</fullName>
    </submittedName>
</protein>